<feature type="region of interest" description="Disordered" evidence="2">
    <location>
        <begin position="302"/>
        <end position="346"/>
    </location>
</feature>
<protein>
    <submittedName>
        <fullName evidence="3">Uncharacterized protein</fullName>
    </submittedName>
</protein>
<feature type="region of interest" description="Disordered" evidence="2">
    <location>
        <begin position="28"/>
        <end position="85"/>
    </location>
</feature>
<feature type="compositionally biased region" description="Basic and acidic residues" evidence="2">
    <location>
        <begin position="302"/>
        <end position="341"/>
    </location>
</feature>
<evidence type="ECO:0000256" key="1">
    <source>
        <dbReference type="SAM" id="Coils"/>
    </source>
</evidence>
<evidence type="ECO:0000313" key="4">
    <source>
        <dbReference type="Proteomes" id="UP001472866"/>
    </source>
</evidence>
<accession>A0AAX4P8U6</accession>
<keyword evidence="1" id="KW-0175">Coiled coil</keyword>
<proteinExistence type="predicted"/>
<feature type="region of interest" description="Disordered" evidence="2">
    <location>
        <begin position="541"/>
        <end position="569"/>
    </location>
</feature>
<sequence length="569" mass="63080">MRALGVDLATSRTQSWILSTTRKQKVNQVAAQKHGSTVSTLGSGARYAGRSVRAKAARGSTRSSSSSSSSMEVDLPPTGALEQQDLLGGQLKRRREAEQECRRLEGENLKLRGSLGDLEAMVAVLEEENAQFEAERERLEGEIEALREQKDEAVAGAGALKKKVEGAYLVARKEAERAVAKAAAAERREEKSAADREARLARRRIAELEAELCRQREDHHAASAALVEQADQAAREELELRVTATSKTSEAATRAASESANAVIRVVAEQREVRRAAAKMRTQAQAAEKVVHGMRKQIEELQAENKDLQRRTRSREEDLFRAAREAEERDRAAAEREREAEEASLTAVRDFERRCEELAKSMEERVERARRLGDDAEGRSAALLAELEGVRAELATQATRAAEFEAKCQVLESNLEEERSHIEGEIETAMSAYKKREDEIRAEARAEATQEALRSQGSLVDQIRREHALAVEGAARRHDLSLSRAEAALQDREFWEARARALSAERDGECAQETRAARKSGRARTLRLPGAELRKFLARGSRSAVTGGETSQVFRGNWKAEGGEPFRPE</sequence>
<reference evidence="3 4" key="1">
    <citation type="submission" date="2024-03" db="EMBL/GenBank/DDBJ databases">
        <title>Complete genome sequence of the green alga Chloropicon roscoffensis RCC1871.</title>
        <authorList>
            <person name="Lemieux C."/>
            <person name="Pombert J.-F."/>
            <person name="Otis C."/>
            <person name="Turmel M."/>
        </authorList>
    </citation>
    <scope>NUCLEOTIDE SEQUENCE [LARGE SCALE GENOMIC DNA]</scope>
    <source>
        <strain evidence="3 4">RCC1871</strain>
    </source>
</reference>
<evidence type="ECO:0000256" key="2">
    <source>
        <dbReference type="SAM" id="MobiDB-lite"/>
    </source>
</evidence>
<gene>
    <name evidence="3" type="ORF">HKI87_05g39540</name>
</gene>
<organism evidence="3 4">
    <name type="scientific">Chloropicon roscoffensis</name>
    <dbReference type="NCBI Taxonomy" id="1461544"/>
    <lineage>
        <taxon>Eukaryota</taxon>
        <taxon>Viridiplantae</taxon>
        <taxon>Chlorophyta</taxon>
        <taxon>Chloropicophyceae</taxon>
        <taxon>Chloropicales</taxon>
        <taxon>Chloropicaceae</taxon>
        <taxon>Chloropicon</taxon>
    </lineage>
</organism>
<dbReference type="AlphaFoldDB" id="A0AAX4P8U6"/>
<feature type="compositionally biased region" description="Polar residues" evidence="2">
    <location>
        <begin position="28"/>
        <end position="42"/>
    </location>
</feature>
<dbReference type="EMBL" id="CP151505">
    <property type="protein sequence ID" value="WZN62417.1"/>
    <property type="molecule type" value="Genomic_DNA"/>
</dbReference>
<keyword evidence="4" id="KW-1185">Reference proteome</keyword>
<name>A0AAX4P8U6_9CHLO</name>
<evidence type="ECO:0000313" key="3">
    <source>
        <dbReference type="EMBL" id="WZN62417.1"/>
    </source>
</evidence>
<dbReference type="Proteomes" id="UP001472866">
    <property type="component" value="Chromosome 05"/>
</dbReference>
<feature type="coiled-coil region" evidence="1">
    <location>
        <begin position="87"/>
        <end position="156"/>
    </location>
</feature>